<dbReference type="AlphaFoldDB" id="A0AAD7DX79"/>
<evidence type="ECO:0000313" key="1">
    <source>
        <dbReference type="EMBL" id="KAJ7701923.1"/>
    </source>
</evidence>
<keyword evidence="2" id="KW-1185">Reference proteome</keyword>
<gene>
    <name evidence="1" type="ORF">B0H17DRAFT_1327521</name>
</gene>
<evidence type="ECO:0000313" key="2">
    <source>
        <dbReference type="Proteomes" id="UP001221757"/>
    </source>
</evidence>
<organism evidence="1 2">
    <name type="scientific">Mycena rosella</name>
    <name type="common">Pink bonnet</name>
    <name type="synonym">Agaricus rosellus</name>
    <dbReference type="NCBI Taxonomy" id="1033263"/>
    <lineage>
        <taxon>Eukaryota</taxon>
        <taxon>Fungi</taxon>
        <taxon>Dikarya</taxon>
        <taxon>Basidiomycota</taxon>
        <taxon>Agaricomycotina</taxon>
        <taxon>Agaricomycetes</taxon>
        <taxon>Agaricomycetidae</taxon>
        <taxon>Agaricales</taxon>
        <taxon>Marasmiineae</taxon>
        <taxon>Mycenaceae</taxon>
        <taxon>Mycena</taxon>
    </lineage>
</organism>
<reference evidence="1" key="1">
    <citation type="submission" date="2023-03" db="EMBL/GenBank/DDBJ databases">
        <title>Massive genome expansion in bonnet fungi (Mycena s.s.) driven by repeated elements and novel gene families across ecological guilds.</title>
        <authorList>
            <consortium name="Lawrence Berkeley National Laboratory"/>
            <person name="Harder C.B."/>
            <person name="Miyauchi S."/>
            <person name="Viragh M."/>
            <person name="Kuo A."/>
            <person name="Thoen E."/>
            <person name="Andreopoulos B."/>
            <person name="Lu D."/>
            <person name="Skrede I."/>
            <person name="Drula E."/>
            <person name="Henrissat B."/>
            <person name="Morin E."/>
            <person name="Kohler A."/>
            <person name="Barry K."/>
            <person name="LaButti K."/>
            <person name="Morin E."/>
            <person name="Salamov A."/>
            <person name="Lipzen A."/>
            <person name="Mereny Z."/>
            <person name="Hegedus B."/>
            <person name="Baldrian P."/>
            <person name="Stursova M."/>
            <person name="Weitz H."/>
            <person name="Taylor A."/>
            <person name="Grigoriev I.V."/>
            <person name="Nagy L.G."/>
            <person name="Martin F."/>
            <person name="Kauserud H."/>
        </authorList>
    </citation>
    <scope>NUCLEOTIDE SEQUENCE</scope>
    <source>
        <strain evidence="1">CBHHK067</strain>
    </source>
</reference>
<dbReference type="Proteomes" id="UP001221757">
    <property type="component" value="Unassembled WGS sequence"/>
</dbReference>
<name>A0AAD7DX79_MYCRO</name>
<proteinExistence type="predicted"/>
<protein>
    <submittedName>
        <fullName evidence="1">Uncharacterized protein</fullName>
    </submittedName>
</protein>
<sequence length="179" mass="19602">MDNQKTYALALLAGSTLTVTYPSPNKDGGDYHAVIPFPQSYQQAVAGALELLGKYMTDTKEDDIILKYSTKDSDGQRIWADFAPINWGAVVHPGDEEAVEVIKDWVKNPPALLPYQSQGSQLRTAERVLGSGKTLNFYRFKSNDNLTNWAPFPSSASIDDAVWKATVPEPLGILGVIAK</sequence>
<comment type="caution">
    <text evidence="1">The sequence shown here is derived from an EMBL/GenBank/DDBJ whole genome shotgun (WGS) entry which is preliminary data.</text>
</comment>
<dbReference type="EMBL" id="JARKIE010000016">
    <property type="protein sequence ID" value="KAJ7701923.1"/>
    <property type="molecule type" value="Genomic_DNA"/>
</dbReference>
<accession>A0AAD7DX79</accession>